<reference evidence="2 3" key="1">
    <citation type="journal article" date="2015" name="Stand. Genomic Sci.">
        <title>Genomic Encyclopedia of Bacterial and Archaeal Type Strains, Phase III: the genomes of soil and plant-associated and newly described type strains.</title>
        <authorList>
            <person name="Whitman W.B."/>
            <person name="Woyke T."/>
            <person name="Klenk H.P."/>
            <person name="Zhou Y."/>
            <person name="Lilburn T.G."/>
            <person name="Beck B.J."/>
            <person name="De Vos P."/>
            <person name="Vandamme P."/>
            <person name="Eisen J.A."/>
            <person name="Garrity G."/>
            <person name="Hugenholtz P."/>
            <person name="Kyrpides N.C."/>
        </authorList>
    </citation>
    <scope>NUCLEOTIDE SEQUENCE [LARGE SCALE GENOMIC DNA]</scope>
    <source>
        <strain evidence="2 3">CGMCC 1.5364</strain>
    </source>
</reference>
<feature type="compositionally biased region" description="Low complexity" evidence="1">
    <location>
        <begin position="17"/>
        <end position="48"/>
    </location>
</feature>
<dbReference type="Proteomes" id="UP000316225">
    <property type="component" value="Unassembled WGS sequence"/>
</dbReference>
<proteinExistence type="predicted"/>
<feature type="region of interest" description="Disordered" evidence="1">
    <location>
        <begin position="1"/>
        <end position="84"/>
    </location>
</feature>
<evidence type="ECO:0000313" key="3">
    <source>
        <dbReference type="Proteomes" id="UP000316225"/>
    </source>
</evidence>
<name>A0A562NBE0_9RHOB</name>
<comment type="caution">
    <text evidence="2">The sequence shown here is derived from an EMBL/GenBank/DDBJ whole genome shotgun (WGS) entry which is preliminary data.</text>
</comment>
<keyword evidence="3" id="KW-1185">Reference proteome</keyword>
<dbReference type="RefSeq" id="WP_145399686.1">
    <property type="nucleotide sequence ID" value="NZ_VLKU01000014.1"/>
</dbReference>
<protein>
    <submittedName>
        <fullName evidence="2">Uncharacterized protein</fullName>
    </submittedName>
</protein>
<gene>
    <name evidence="2" type="ORF">IQ24_03630</name>
</gene>
<sequence length="294" mass="31952">MSVNAVTPYRRDYSVSADVPKVVVPQKAAPAPDESTPGPTSAPTTGATPAPPPTNAPTAPPSPSPGPAPVPPDPAMSSPEEQKLDEEVRATLKDKPDELEAYEELLTTSTFAYPPGKTERIAMLEQIKNYPETKVIEGFGRLGDRAWFAQQSAEDQQRSAKMVAFNLSDTTPNANKVRENTMDRVLGSDDVKIDWRGIESETGTTYGEAGESGMWWWKEKYINLNSDLVPAGPGKIDAGDQDAVHVVANTLAHEINHTITPGGNEQSYSYFMDEYRAWYVGYKAENGEPPVAGR</sequence>
<organism evidence="2 3">
    <name type="scientific">Paracoccus sulfuroxidans</name>
    <dbReference type="NCBI Taxonomy" id="384678"/>
    <lineage>
        <taxon>Bacteria</taxon>
        <taxon>Pseudomonadati</taxon>
        <taxon>Pseudomonadota</taxon>
        <taxon>Alphaproteobacteria</taxon>
        <taxon>Rhodobacterales</taxon>
        <taxon>Paracoccaceae</taxon>
        <taxon>Paracoccus</taxon>
    </lineage>
</organism>
<evidence type="ECO:0000313" key="2">
    <source>
        <dbReference type="EMBL" id="TWI29420.1"/>
    </source>
</evidence>
<accession>A0A562NBE0</accession>
<dbReference type="OrthoDB" id="7007708at2"/>
<feature type="compositionally biased region" description="Pro residues" evidence="1">
    <location>
        <begin position="49"/>
        <end position="74"/>
    </location>
</feature>
<dbReference type="EMBL" id="VLKU01000014">
    <property type="protein sequence ID" value="TWI29420.1"/>
    <property type="molecule type" value="Genomic_DNA"/>
</dbReference>
<dbReference type="AlphaFoldDB" id="A0A562NBE0"/>
<evidence type="ECO:0000256" key="1">
    <source>
        <dbReference type="SAM" id="MobiDB-lite"/>
    </source>
</evidence>